<comment type="caution">
    <text evidence="2">The sequence shown here is derived from an EMBL/GenBank/DDBJ whole genome shotgun (WGS) entry which is preliminary data.</text>
</comment>
<sequence>MSAPHTQTTVDTRDRKRRGPGRLRAILAAAGVLGIGAAVTLAAWTDTEWIFGGTNNDTPIGTSVFNVEQNVYDGQSWQNRQNWPTDATAGKLNFTVAASSLTPGAVVYAPLQLRAAPGSVAGTAVLNGAVAGPNTNTALFSALTYQVRTGVTQANCTAAGIGAGTVIVAAGQPLTANGTASFPIPAAPNATTGGTPVDLCFQITMPSTATGASLQGQTVTPVWNVVATSS</sequence>
<keyword evidence="3" id="KW-1185">Reference proteome</keyword>
<dbReference type="AlphaFoldDB" id="A0A7X6R0W5"/>
<gene>
    <name evidence="2" type="ORF">HGA03_18105</name>
</gene>
<organism evidence="2 3">
    <name type="scientific">Cellulomonas denverensis</name>
    <dbReference type="NCBI Taxonomy" id="264297"/>
    <lineage>
        <taxon>Bacteria</taxon>
        <taxon>Bacillati</taxon>
        <taxon>Actinomycetota</taxon>
        <taxon>Actinomycetes</taxon>
        <taxon>Micrococcales</taxon>
        <taxon>Cellulomonadaceae</taxon>
        <taxon>Cellulomonas</taxon>
    </lineage>
</organism>
<evidence type="ECO:0008006" key="4">
    <source>
        <dbReference type="Google" id="ProtNLM"/>
    </source>
</evidence>
<dbReference type="InterPro" id="IPR023833">
    <property type="entry name" value="Signal_pept_SipW-depend-type"/>
</dbReference>
<dbReference type="EMBL" id="JAAXOX010000018">
    <property type="protein sequence ID" value="NKY24577.1"/>
    <property type="molecule type" value="Genomic_DNA"/>
</dbReference>
<keyword evidence="1" id="KW-0472">Membrane</keyword>
<evidence type="ECO:0000256" key="1">
    <source>
        <dbReference type="SAM" id="Phobius"/>
    </source>
</evidence>
<keyword evidence="1" id="KW-1133">Transmembrane helix</keyword>
<evidence type="ECO:0000313" key="3">
    <source>
        <dbReference type="Proteomes" id="UP000581206"/>
    </source>
</evidence>
<reference evidence="2 3" key="1">
    <citation type="submission" date="2020-04" db="EMBL/GenBank/DDBJ databases">
        <title>MicrobeNet Type strains.</title>
        <authorList>
            <person name="Nicholson A.C."/>
        </authorList>
    </citation>
    <scope>NUCLEOTIDE SEQUENCE [LARGE SCALE GENOMIC DNA]</scope>
    <source>
        <strain evidence="2 3">ATCC BAA-788</strain>
    </source>
</reference>
<dbReference type="RefSeq" id="WP_168631700.1">
    <property type="nucleotide sequence ID" value="NZ_BONL01000031.1"/>
</dbReference>
<feature type="transmembrane region" description="Helical" evidence="1">
    <location>
        <begin position="23"/>
        <end position="44"/>
    </location>
</feature>
<proteinExistence type="predicted"/>
<accession>A0A7X6R0W5</accession>
<dbReference type="NCBIfam" id="TIGR04088">
    <property type="entry name" value="cognate_SipW"/>
    <property type="match status" value="1"/>
</dbReference>
<keyword evidence="1" id="KW-0812">Transmembrane</keyword>
<evidence type="ECO:0000313" key="2">
    <source>
        <dbReference type="EMBL" id="NKY24577.1"/>
    </source>
</evidence>
<dbReference type="Proteomes" id="UP000581206">
    <property type="component" value="Unassembled WGS sequence"/>
</dbReference>
<name>A0A7X6R0W5_9CELL</name>
<protein>
    <recommendedName>
        <fullName evidence="4">Ribosomally synthesized peptide with SipW-like signal peptide</fullName>
    </recommendedName>
</protein>